<reference evidence="3 4" key="1">
    <citation type="submission" date="2019-02" db="EMBL/GenBank/DDBJ databases">
        <title>Bacterial novel species isolated from soil.</title>
        <authorList>
            <person name="Jung H.-Y."/>
        </authorList>
    </citation>
    <scope>NUCLEOTIDE SEQUENCE [LARGE SCALE GENOMIC DNA]</scope>
    <source>
        <strain evidence="3 4">1-3-3-3</strain>
    </source>
</reference>
<dbReference type="InterPro" id="IPR013431">
    <property type="entry name" value="Delta_60_rpt"/>
</dbReference>
<keyword evidence="1" id="KW-0732">Signal</keyword>
<feature type="signal peptide" evidence="1">
    <location>
        <begin position="1"/>
        <end position="22"/>
    </location>
</feature>
<evidence type="ECO:0000256" key="1">
    <source>
        <dbReference type="SAM" id="SignalP"/>
    </source>
</evidence>
<sequence>MKTLLSQVLTLGVSFLFLNSAAAQTLDPGFPPAELYRPATVQAAVSQPDGKRLVLGNFARTDAGLNTPLVRYNADNTVDQSFAANVATLQGSFRNVRVLTSGKLLLIGSGPIVLNGLTRQSIMRLNADGSADASFDAGAASPATRVSAVQADGKILLGGTFTFFNGVAANRLVRLLPDGAVDPAFNGGNMLDDAVEEITLQPDGKILVGGSFNAPAGIARLLPTGALDNTFSSPLTTDARIGLIGVQPDGKILFSTSRSSFQFTSGIRGRIGRLLSNGAQDTNFLLDISGASGSQNPYDANEFSLQPDGKIVVGIGGGYGGQDSKGLIRIQPNGALDPTFTSPLTSRYPTAVTGMQRQANGQLLISGTGFWLTGHRGAALLLNANGSVDAAFNPLLLSRGSVSSMTLQPDRKLVVAGVFDEVNGVRANNVARYNIDGSIDAAFTGQAATNVEVRQVGLQPDGKLLLAGYSATTAAATAYPALIRLLPTGAVDNTFQCSAELVDRFVLQPDGRIITSDTYDVRRLLTTGQVDNTFQGSSDGPVYALVLQPDGKLLLGGYWSTFKGTLKRSIARLQSDGQLDPTFSSPLQTSFTSNVDELLLQPDGKILVGGHLLSFNQFNLFRLLPDGAVDNTFAVSNYEFVRGLALQPNGRVLVAAYNNGLQRVLPDGQPDLAFSATFDADVEDVLVQPDGKIVVGGYFGSVNGQRALGLARLTAPNVLRTATSVVNLPTEIWPNPAHEALQVKMDGTAHPLRLELLDVTGNVVRTQAATLPLVSLPVGDLTPGVYLLRVTYAAGQVVRRVMIR</sequence>
<keyword evidence="4" id="KW-1185">Reference proteome</keyword>
<dbReference type="NCBIfam" id="TIGR04183">
    <property type="entry name" value="Por_Secre_tail"/>
    <property type="match status" value="1"/>
</dbReference>
<dbReference type="SUPFAM" id="SSF69322">
    <property type="entry name" value="Tricorn protease domain 2"/>
    <property type="match status" value="1"/>
</dbReference>
<dbReference type="Gene3D" id="2.80.10.50">
    <property type="match status" value="6"/>
</dbReference>
<feature type="chain" id="PRO_5020941115" evidence="1">
    <location>
        <begin position="23"/>
        <end position="804"/>
    </location>
</feature>
<dbReference type="EMBL" id="SEWE01000023">
    <property type="protein sequence ID" value="RYU78953.1"/>
    <property type="molecule type" value="Genomic_DNA"/>
</dbReference>
<protein>
    <submittedName>
        <fullName evidence="3">T9SS type A sorting domain-containing protein</fullName>
    </submittedName>
</protein>
<dbReference type="AlphaFoldDB" id="A0A4Q5LEN7"/>
<dbReference type="RefSeq" id="WP_129921446.1">
    <property type="nucleotide sequence ID" value="NZ_SEWE01000023.1"/>
</dbReference>
<dbReference type="Pfam" id="PF17164">
    <property type="entry name" value="DUF5122"/>
    <property type="match status" value="10"/>
</dbReference>
<dbReference type="Proteomes" id="UP000294155">
    <property type="component" value="Unassembled WGS sequence"/>
</dbReference>
<comment type="caution">
    <text evidence="3">The sequence shown here is derived from an EMBL/GenBank/DDBJ whole genome shotgun (WGS) entry which is preliminary data.</text>
</comment>
<proteinExistence type="predicted"/>
<feature type="domain" description="Secretion system C-terminal sorting" evidence="2">
    <location>
        <begin position="732"/>
        <end position="803"/>
    </location>
</feature>
<dbReference type="Pfam" id="PF18962">
    <property type="entry name" value="Por_Secre_tail"/>
    <property type="match status" value="1"/>
</dbReference>
<dbReference type="SUPFAM" id="SSF63829">
    <property type="entry name" value="Calcium-dependent phosphotriesterase"/>
    <property type="match status" value="1"/>
</dbReference>
<dbReference type="SUPFAM" id="SSF101898">
    <property type="entry name" value="NHL repeat"/>
    <property type="match status" value="1"/>
</dbReference>
<gene>
    <name evidence="3" type="ORF">EWM57_12280</name>
</gene>
<evidence type="ECO:0000313" key="4">
    <source>
        <dbReference type="Proteomes" id="UP000294155"/>
    </source>
</evidence>
<dbReference type="OrthoDB" id="9805017at2"/>
<evidence type="ECO:0000259" key="2">
    <source>
        <dbReference type="Pfam" id="PF18962"/>
    </source>
</evidence>
<accession>A0A4Q5LEN7</accession>
<evidence type="ECO:0000313" key="3">
    <source>
        <dbReference type="EMBL" id="RYU78953.1"/>
    </source>
</evidence>
<organism evidence="3 4">
    <name type="scientific">Hymenobacter persicinus</name>
    <dbReference type="NCBI Taxonomy" id="2025506"/>
    <lineage>
        <taxon>Bacteria</taxon>
        <taxon>Pseudomonadati</taxon>
        <taxon>Bacteroidota</taxon>
        <taxon>Cytophagia</taxon>
        <taxon>Cytophagales</taxon>
        <taxon>Hymenobacteraceae</taxon>
        <taxon>Hymenobacter</taxon>
    </lineage>
</organism>
<name>A0A4Q5LEN7_9BACT</name>
<dbReference type="NCBIfam" id="TIGR02608">
    <property type="entry name" value="delta_60_rpt"/>
    <property type="match status" value="11"/>
</dbReference>
<dbReference type="InterPro" id="IPR026444">
    <property type="entry name" value="Secre_tail"/>
</dbReference>